<sequence length="248" mass="27184">MAKNQGIIRLRGSIDGVTYSEGQNGRTSRSRSNLDKDKMEGNSNFDYIRLLQQELSLYSKYGALLRSGVKLELNRVKATRGVQRLNKILNQVKNLDTTSPLGSRNVTNGLSGNAGKALLHGFDFYGRSSVYDVFETPFAIDEATGVLTITDLVPADAVIKPSAATHLQFRLVVMNLDGPELLEEHSSSNSVYLPFDDTTTTVTLTPTSLPTGGQTRFYVLQILFYLEVNGFKQLIGADSAALTIVQVE</sequence>
<dbReference type="OrthoDB" id="645138at2"/>
<reference evidence="2 3" key="1">
    <citation type="submission" date="2016-10" db="EMBL/GenBank/DDBJ databases">
        <authorList>
            <person name="de Groot N.N."/>
        </authorList>
    </citation>
    <scope>NUCLEOTIDE SEQUENCE [LARGE SCALE GENOMIC DNA]</scope>
    <source>
        <strain evidence="2 3">CGMCC 1.12333</strain>
    </source>
</reference>
<feature type="compositionally biased region" description="Polar residues" evidence="1">
    <location>
        <begin position="20"/>
        <end position="31"/>
    </location>
</feature>
<evidence type="ECO:0000313" key="2">
    <source>
        <dbReference type="EMBL" id="SFU53455.1"/>
    </source>
</evidence>
<dbReference type="Proteomes" id="UP000199138">
    <property type="component" value="Unassembled WGS sequence"/>
</dbReference>
<proteinExistence type="predicted"/>
<feature type="region of interest" description="Disordered" evidence="1">
    <location>
        <begin position="19"/>
        <end position="38"/>
    </location>
</feature>
<name>A0A1I7GYH8_9FLAO</name>
<dbReference type="EMBL" id="FPBK01000006">
    <property type="protein sequence ID" value="SFU53455.1"/>
    <property type="molecule type" value="Genomic_DNA"/>
</dbReference>
<evidence type="ECO:0000256" key="1">
    <source>
        <dbReference type="SAM" id="MobiDB-lite"/>
    </source>
</evidence>
<accession>A0A1I7GYH8</accession>
<gene>
    <name evidence="2" type="ORF">SAMN05216480_10696</name>
</gene>
<evidence type="ECO:0000313" key="3">
    <source>
        <dbReference type="Proteomes" id="UP000199138"/>
    </source>
</evidence>
<organism evidence="2 3">
    <name type="scientific">Pustulibacterium marinum</name>
    <dbReference type="NCBI Taxonomy" id="1224947"/>
    <lineage>
        <taxon>Bacteria</taxon>
        <taxon>Pseudomonadati</taxon>
        <taxon>Bacteroidota</taxon>
        <taxon>Flavobacteriia</taxon>
        <taxon>Flavobacteriales</taxon>
        <taxon>Flavobacteriaceae</taxon>
        <taxon>Pustulibacterium</taxon>
    </lineage>
</organism>
<protein>
    <submittedName>
        <fullName evidence="2">Uncharacterized protein</fullName>
    </submittedName>
</protein>
<dbReference type="RefSeq" id="WP_093024992.1">
    <property type="nucleotide sequence ID" value="NZ_FPBK01000006.1"/>
</dbReference>
<dbReference type="STRING" id="1224947.SAMN05216480_10696"/>
<dbReference type="AlphaFoldDB" id="A0A1I7GYH8"/>
<keyword evidence="3" id="KW-1185">Reference proteome</keyword>